<dbReference type="SMART" id="SM00028">
    <property type="entry name" value="TPR"/>
    <property type="match status" value="2"/>
</dbReference>
<dbReference type="InterPro" id="IPR019734">
    <property type="entry name" value="TPR_rpt"/>
</dbReference>
<feature type="non-terminal residue" evidence="1">
    <location>
        <position position="1"/>
    </location>
</feature>
<dbReference type="PROSITE" id="PS50005">
    <property type="entry name" value="TPR"/>
    <property type="match status" value="1"/>
</dbReference>
<protein>
    <submittedName>
        <fullName evidence="1">Uncharacterized protein</fullName>
    </submittedName>
</protein>
<reference evidence="1" key="1">
    <citation type="submission" date="2018-05" db="EMBL/GenBank/DDBJ databases">
        <authorList>
            <person name="Lanie J.A."/>
            <person name="Ng W.-L."/>
            <person name="Kazmierczak K.M."/>
            <person name="Andrzejewski T.M."/>
            <person name="Davidsen T.M."/>
            <person name="Wayne K.J."/>
            <person name="Tettelin H."/>
            <person name="Glass J.I."/>
            <person name="Rusch D."/>
            <person name="Podicherti R."/>
            <person name="Tsui H.-C.T."/>
            <person name="Winkler M.E."/>
        </authorList>
    </citation>
    <scope>NUCLEOTIDE SEQUENCE</scope>
</reference>
<name>A0A382FYY0_9ZZZZ</name>
<dbReference type="PROSITE" id="PS50293">
    <property type="entry name" value="TPR_REGION"/>
    <property type="match status" value="1"/>
</dbReference>
<organism evidence="1">
    <name type="scientific">marine metagenome</name>
    <dbReference type="NCBI Taxonomy" id="408172"/>
    <lineage>
        <taxon>unclassified sequences</taxon>
        <taxon>metagenomes</taxon>
        <taxon>ecological metagenomes</taxon>
    </lineage>
</organism>
<dbReference type="Gene3D" id="1.25.40.10">
    <property type="entry name" value="Tetratricopeptide repeat domain"/>
    <property type="match status" value="1"/>
</dbReference>
<sequence>QGNIFLQQKRYQQAIEQFQLAIEVNPNSVMAHAGLGWAYYNNGMVDAAIIEGKIVMDLEPNHPDLPVLSDLINQLKRQRR</sequence>
<dbReference type="EMBL" id="UINC01052662">
    <property type="protein sequence ID" value="SVB68248.1"/>
    <property type="molecule type" value="Genomic_DNA"/>
</dbReference>
<dbReference type="SUPFAM" id="SSF48452">
    <property type="entry name" value="TPR-like"/>
    <property type="match status" value="1"/>
</dbReference>
<dbReference type="InterPro" id="IPR011990">
    <property type="entry name" value="TPR-like_helical_dom_sf"/>
</dbReference>
<accession>A0A382FYY0</accession>
<dbReference type="AlphaFoldDB" id="A0A382FYY0"/>
<proteinExistence type="predicted"/>
<gene>
    <name evidence="1" type="ORF">METZ01_LOCUS221102</name>
</gene>
<evidence type="ECO:0000313" key="1">
    <source>
        <dbReference type="EMBL" id="SVB68248.1"/>
    </source>
</evidence>
<dbReference type="Pfam" id="PF13414">
    <property type="entry name" value="TPR_11"/>
    <property type="match status" value="1"/>
</dbReference>